<dbReference type="GO" id="GO:0005789">
    <property type="term" value="C:endoplasmic reticulum membrane"/>
    <property type="evidence" value="ECO:0007669"/>
    <property type="project" value="UniProtKB-SubCell"/>
</dbReference>
<keyword evidence="8 10" id="KW-0472">Membrane</keyword>
<feature type="region of interest" description="Disordered" evidence="9">
    <location>
        <begin position="222"/>
        <end position="250"/>
    </location>
</feature>
<reference evidence="12" key="1">
    <citation type="journal article" date="2023" name="Mol. Biol. Evol.">
        <title>Third-Generation Sequencing Reveals the Adaptive Role of the Epigenome in Three Deep-Sea Polychaetes.</title>
        <authorList>
            <person name="Perez M."/>
            <person name="Aroh O."/>
            <person name="Sun Y."/>
            <person name="Lan Y."/>
            <person name="Juniper S.K."/>
            <person name="Young C.R."/>
            <person name="Angers B."/>
            <person name="Qian P.Y."/>
        </authorList>
    </citation>
    <scope>NUCLEOTIDE SEQUENCE</scope>
    <source>
        <strain evidence="12">P08H-3</strain>
    </source>
</reference>
<keyword evidence="7" id="KW-0072">Autophagy</keyword>
<evidence type="ECO:0000256" key="8">
    <source>
        <dbReference type="ARBA" id="ARBA00023136"/>
    </source>
</evidence>
<evidence type="ECO:0000256" key="5">
    <source>
        <dbReference type="ARBA" id="ARBA00022824"/>
    </source>
</evidence>
<feature type="compositionally biased region" description="Polar residues" evidence="9">
    <location>
        <begin position="502"/>
        <end position="514"/>
    </location>
</feature>
<dbReference type="PANTHER" id="PTHR28659">
    <property type="entry name" value="RETICULON-LIKE PROTEIN"/>
    <property type="match status" value="1"/>
</dbReference>
<comment type="similarity">
    <text evidence="2">Belongs to the RETREG family.</text>
</comment>
<dbReference type="InterPro" id="IPR057282">
    <property type="entry name" value="RETREG1-3-like_RHD"/>
</dbReference>
<evidence type="ECO:0000256" key="4">
    <source>
        <dbReference type="ARBA" id="ARBA00022692"/>
    </source>
</evidence>
<keyword evidence="13" id="KW-1185">Reference proteome</keyword>
<feature type="region of interest" description="Disordered" evidence="9">
    <location>
        <begin position="264"/>
        <end position="302"/>
    </location>
</feature>
<dbReference type="EMBL" id="JAODUP010000124">
    <property type="protein sequence ID" value="KAK2160947.1"/>
    <property type="molecule type" value="Genomic_DNA"/>
</dbReference>
<evidence type="ECO:0000256" key="9">
    <source>
        <dbReference type="SAM" id="MobiDB-lite"/>
    </source>
</evidence>
<comment type="caution">
    <text evidence="12">The sequence shown here is derived from an EMBL/GenBank/DDBJ whole genome shotgun (WGS) entry which is preliminary data.</text>
</comment>
<comment type="subcellular location">
    <subcellularLocation>
        <location evidence="1">Endoplasmic reticulum membrane</location>
        <topology evidence="1">Multi-pass membrane protein</topology>
    </subcellularLocation>
</comment>
<dbReference type="InterPro" id="IPR043384">
    <property type="entry name" value="RETREG1/3"/>
</dbReference>
<dbReference type="GO" id="GO:0061709">
    <property type="term" value="P:reticulophagy"/>
    <property type="evidence" value="ECO:0007669"/>
    <property type="project" value="InterPro"/>
</dbReference>
<evidence type="ECO:0000259" key="11">
    <source>
        <dbReference type="Pfam" id="PF24456"/>
    </source>
</evidence>
<feature type="region of interest" description="Disordered" evidence="9">
    <location>
        <begin position="1"/>
        <end position="22"/>
    </location>
</feature>
<dbReference type="AlphaFoldDB" id="A0AAD9JX32"/>
<feature type="transmembrane region" description="Helical" evidence="10">
    <location>
        <begin position="161"/>
        <end position="192"/>
    </location>
</feature>
<name>A0AAD9JX32_9ANNE</name>
<keyword evidence="3" id="KW-0597">Phosphoprotein</keyword>
<protein>
    <recommendedName>
        <fullName evidence="11">RETREG1-3/ARL6IP-like N-terminal reticulon-homology domain-containing protein</fullName>
    </recommendedName>
</protein>
<evidence type="ECO:0000256" key="2">
    <source>
        <dbReference type="ARBA" id="ARBA00006299"/>
    </source>
</evidence>
<accession>A0AAD9JX32</accession>
<evidence type="ECO:0000256" key="3">
    <source>
        <dbReference type="ARBA" id="ARBA00022553"/>
    </source>
</evidence>
<dbReference type="Pfam" id="PF24456">
    <property type="entry name" value="RHD_RETREG1-3"/>
    <property type="match status" value="1"/>
</dbReference>
<keyword evidence="4 10" id="KW-0812">Transmembrane</keyword>
<feature type="transmembrane region" description="Helical" evidence="10">
    <location>
        <begin position="59"/>
        <end position="81"/>
    </location>
</feature>
<feature type="compositionally biased region" description="Basic residues" evidence="9">
    <location>
        <begin position="222"/>
        <end position="236"/>
    </location>
</feature>
<evidence type="ECO:0000256" key="6">
    <source>
        <dbReference type="ARBA" id="ARBA00022989"/>
    </source>
</evidence>
<organism evidence="12 13">
    <name type="scientific">Paralvinella palmiformis</name>
    <dbReference type="NCBI Taxonomy" id="53620"/>
    <lineage>
        <taxon>Eukaryota</taxon>
        <taxon>Metazoa</taxon>
        <taxon>Spiralia</taxon>
        <taxon>Lophotrochozoa</taxon>
        <taxon>Annelida</taxon>
        <taxon>Polychaeta</taxon>
        <taxon>Sedentaria</taxon>
        <taxon>Canalipalpata</taxon>
        <taxon>Terebellida</taxon>
        <taxon>Terebelliformia</taxon>
        <taxon>Alvinellidae</taxon>
        <taxon>Paralvinella</taxon>
    </lineage>
</organism>
<feature type="domain" description="RETREG1-3/ARL6IP-like N-terminal reticulon-homology" evidence="11">
    <location>
        <begin position="38"/>
        <end position="215"/>
    </location>
</feature>
<evidence type="ECO:0000256" key="7">
    <source>
        <dbReference type="ARBA" id="ARBA00023006"/>
    </source>
</evidence>
<evidence type="ECO:0000256" key="1">
    <source>
        <dbReference type="ARBA" id="ARBA00004477"/>
    </source>
</evidence>
<keyword evidence="6 10" id="KW-1133">Transmembrane helix</keyword>
<feature type="region of interest" description="Disordered" evidence="9">
    <location>
        <begin position="487"/>
        <end position="514"/>
    </location>
</feature>
<sequence>MSERSARKRSSQSPSEEEMERGSRILEKEDVLMDYLSPIESSVMTFQNVLVWDNPQHSVILFIVVHVIFWLACSVRIYYVIGLTGTIIVAVDMWKNHIWPEIRVQPPPGEDEEEWTPVHPRLLSVPEICHWLAQWWVYLSDMVDAAFTLRKQNHPKFFFSAVLYLSCLATIGCYIPGILIAYLAVLFCLLWPCVLYHDGVTKMQQILQPTLASLEEKINIKRKRKGKRRSKRRRGDKPKPDTQDSDSEELQEFLPKIAEPKLELTRSLEQSDSDDDEGFKSGLQIPPAVPSRTPSREHSDLEDVMGASSGELHSLLSGLQDIPSHLDALDNSNDKTEVSAVETSELEQAVVEAITEEQTEQESLAEVPSGDRIDHEAIQFISSHFSQFSDEDEEDREAAKAEAPEEELIRELAEDISSFPDVNDSAISEQPTAAQFMMASGLQLLTNRGQSLMSHGQALVSVLGSTDVSSLVANTMAGLSTIRDTVSGVVQQSHQGQDDNRGGTQMTESGSSGRQVDAEFEFLNEDDLAQVLENIDDGDGNN</sequence>
<proteinExistence type="inferred from homology"/>
<dbReference type="Proteomes" id="UP001208570">
    <property type="component" value="Unassembled WGS sequence"/>
</dbReference>
<feature type="compositionally biased region" description="Basic residues" evidence="9">
    <location>
        <begin position="1"/>
        <end position="10"/>
    </location>
</feature>
<gene>
    <name evidence="12" type="ORF">LSH36_124g01022</name>
</gene>
<evidence type="ECO:0000313" key="12">
    <source>
        <dbReference type="EMBL" id="KAK2160947.1"/>
    </source>
</evidence>
<keyword evidence="5" id="KW-0256">Endoplasmic reticulum</keyword>
<evidence type="ECO:0000256" key="10">
    <source>
        <dbReference type="SAM" id="Phobius"/>
    </source>
</evidence>
<dbReference type="PANTHER" id="PTHR28659:SF2">
    <property type="entry name" value="RETICULON-LIKE PROTEIN"/>
    <property type="match status" value="1"/>
</dbReference>
<evidence type="ECO:0000313" key="13">
    <source>
        <dbReference type="Proteomes" id="UP001208570"/>
    </source>
</evidence>